<feature type="transmembrane region" description="Helical" evidence="1">
    <location>
        <begin position="353"/>
        <end position="373"/>
    </location>
</feature>
<feature type="transmembrane region" description="Helical" evidence="1">
    <location>
        <begin position="75"/>
        <end position="104"/>
    </location>
</feature>
<evidence type="ECO:0000313" key="3">
    <source>
        <dbReference type="Proteomes" id="UP000226437"/>
    </source>
</evidence>
<organism evidence="2 3">
    <name type="scientific">Neolewinella marina</name>
    <dbReference type="NCBI Taxonomy" id="438751"/>
    <lineage>
        <taxon>Bacteria</taxon>
        <taxon>Pseudomonadati</taxon>
        <taxon>Bacteroidota</taxon>
        <taxon>Saprospiria</taxon>
        <taxon>Saprospirales</taxon>
        <taxon>Lewinellaceae</taxon>
        <taxon>Neolewinella</taxon>
    </lineage>
</organism>
<dbReference type="EMBL" id="PDLO01000001">
    <property type="protein sequence ID" value="PHL00531.1"/>
    <property type="molecule type" value="Genomic_DNA"/>
</dbReference>
<feature type="transmembrane region" description="Helical" evidence="1">
    <location>
        <begin position="186"/>
        <end position="206"/>
    </location>
</feature>
<dbReference type="AlphaFoldDB" id="A0A2G0CKS1"/>
<proteinExistence type="predicted"/>
<feature type="transmembrane region" description="Helical" evidence="1">
    <location>
        <begin position="34"/>
        <end position="55"/>
    </location>
</feature>
<reference evidence="2 3" key="1">
    <citation type="submission" date="2017-10" db="EMBL/GenBank/DDBJ databases">
        <title>The draft genome sequence of Lewinella marina KCTC 32374.</title>
        <authorList>
            <person name="Wang K."/>
        </authorList>
    </citation>
    <scope>NUCLEOTIDE SEQUENCE [LARGE SCALE GENOMIC DNA]</scope>
    <source>
        <strain evidence="2 3">MKG-38</strain>
    </source>
</reference>
<keyword evidence="1" id="KW-0472">Membrane</keyword>
<protein>
    <submittedName>
        <fullName evidence="2">Uncharacterized protein</fullName>
    </submittedName>
</protein>
<evidence type="ECO:0000256" key="1">
    <source>
        <dbReference type="SAM" id="Phobius"/>
    </source>
</evidence>
<evidence type="ECO:0000313" key="2">
    <source>
        <dbReference type="EMBL" id="PHL00531.1"/>
    </source>
</evidence>
<feature type="transmembrane region" description="Helical" evidence="1">
    <location>
        <begin position="312"/>
        <end position="333"/>
    </location>
</feature>
<dbReference type="Proteomes" id="UP000226437">
    <property type="component" value="Unassembled WGS sequence"/>
</dbReference>
<accession>A0A2G0CKS1</accession>
<dbReference type="OrthoDB" id="246859at2"/>
<feature type="transmembrane region" description="Helical" evidence="1">
    <location>
        <begin position="226"/>
        <end position="243"/>
    </location>
</feature>
<comment type="caution">
    <text evidence="2">The sequence shown here is derived from an EMBL/GenBank/DDBJ whole genome shotgun (WGS) entry which is preliminary data.</text>
</comment>
<keyword evidence="1" id="KW-1133">Transmembrane helix</keyword>
<sequence length="383" mass="43095">MWTGFILAGYAVVGNDSIQTLGTFLSSNEDKPWYVLWAFAGTILALTLVYGWSVYDGDVSYGRLESYAYVEDMTWPYLLPPLVLMLLTRTGIPVSTSFLILTFFKPKGLIDMTMKSILGYALAFCVAIIVWQLVTRWLDKHFINSEISGRETKIWTALQWASTGFLWGQWLIQDFANIFVYLPRSLTAMEIAVSLAILLAMLAFIFYSKGGNIQKIVKAKTNTTDIRSATIIDFFYGIILLFFKEFSNVPMSTTWVFLGLLAGREIAIRYRLELDAEPSDRDRARPAYIAGVVLNVLILILIGYVVYLRDDINNFVIVIMALAMVARAALAYLETIPGRKNLMSAFRNIFSDLGKVAFGLVVSIALVYVMRYLTTGSFIENIG</sequence>
<feature type="transmembrane region" description="Helical" evidence="1">
    <location>
        <begin position="287"/>
        <end position="306"/>
    </location>
</feature>
<name>A0A2G0CKS1_9BACT</name>
<keyword evidence="1" id="KW-0812">Transmembrane</keyword>
<keyword evidence="3" id="KW-1185">Reference proteome</keyword>
<gene>
    <name evidence="2" type="ORF">CGL56_02940</name>
</gene>
<feature type="transmembrane region" description="Helical" evidence="1">
    <location>
        <begin position="116"/>
        <end position="134"/>
    </location>
</feature>